<dbReference type="Proteomes" id="UP000029380">
    <property type="component" value="Unassembled WGS sequence"/>
</dbReference>
<reference evidence="2 3" key="1">
    <citation type="submission" date="2014-08" db="EMBL/GenBank/DDBJ databases">
        <title>Genome sequence of Tetragenococcus muriaticus.</title>
        <authorList>
            <person name="Chuea-nongthon C."/>
            <person name="Rodtong S."/>
            <person name="Yongsawatdigul J."/>
            <person name="Steele J.L."/>
            <person name="Liu X.-y."/>
            <person name="Speers J."/>
            <person name="Glasner J.D."/>
            <person name="Neeno-Eckwall E.C."/>
        </authorList>
    </citation>
    <scope>NUCLEOTIDE SEQUENCE [LARGE SCALE GENOMIC DNA]</scope>
    <source>
        <strain evidence="2 3">PMC-11-5</strain>
    </source>
</reference>
<dbReference type="Pfam" id="PF04230">
    <property type="entry name" value="PS_pyruv_trans"/>
    <property type="match status" value="1"/>
</dbReference>
<sequence>MKKILVRAGMSPLDTFSADEMIRRNAIGNNVGNLMYAYSVFRNLTTENVKLEADYYRADPADADMINENYDSYVIPLANAIRPSFIPTLKKYTALIEKLNIPVFVVGMGMAFPYEPNVKQERPFDGDVKRFVSAVLEKSNILGLRGQITADYLSYLGFKEGRDHMVIGCPSMYTFGDNIKIRDTELNDNSSISMNMTPAADQKVLKFLNGLSKRYKNLEFTPQDLDEMILTYSGTPFFRRSC</sequence>
<accession>A0A091BZM6</accession>
<gene>
    <name evidence="2" type="ORF">TMUPMC115_2548</name>
</gene>
<dbReference type="OrthoDB" id="9767435at2"/>
<feature type="domain" description="Polysaccharide pyruvyl transferase" evidence="1">
    <location>
        <begin position="30"/>
        <end position="186"/>
    </location>
</feature>
<evidence type="ECO:0000313" key="3">
    <source>
        <dbReference type="Proteomes" id="UP000029380"/>
    </source>
</evidence>
<name>A0A091BZM6_9ENTE</name>
<comment type="caution">
    <text evidence="2">The sequence shown here is derived from an EMBL/GenBank/DDBJ whole genome shotgun (WGS) entry which is preliminary data.</text>
</comment>
<proteinExistence type="predicted"/>
<evidence type="ECO:0000313" key="2">
    <source>
        <dbReference type="EMBL" id="KFN89257.1"/>
    </source>
</evidence>
<dbReference type="RefSeq" id="WP_052077258.1">
    <property type="nucleotide sequence ID" value="NZ_JPVU01000284.1"/>
</dbReference>
<organism evidence="2 3">
    <name type="scientific">Tetragenococcus muriaticus PMC-11-5</name>
    <dbReference type="NCBI Taxonomy" id="1302649"/>
    <lineage>
        <taxon>Bacteria</taxon>
        <taxon>Bacillati</taxon>
        <taxon>Bacillota</taxon>
        <taxon>Bacilli</taxon>
        <taxon>Lactobacillales</taxon>
        <taxon>Enterococcaceae</taxon>
        <taxon>Tetragenococcus</taxon>
    </lineage>
</organism>
<dbReference type="AlphaFoldDB" id="A0A091BZM6"/>
<dbReference type="InterPro" id="IPR007345">
    <property type="entry name" value="Polysacch_pyruvyl_Trfase"/>
</dbReference>
<protein>
    <recommendedName>
        <fullName evidence="1">Polysaccharide pyruvyl transferase domain-containing protein</fullName>
    </recommendedName>
</protein>
<evidence type="ECO:0000259" key="1">
    <source>
        <dbReference type="Pfam" id="PF04230"/>
    </source>
</evidence>
<dbReference type="PATRIC" id="fig|1302649.3.peg.2534"/>
<dbReference type="EMBL" id="JPVU01000284">
    <property type="protein sequence ID" value="KFN89257.1"/>
    <property type="molecule type" value="Genomic_DNA"/>
</dbReference>